<reference evidence="12 13" key="1">
    <citation type="submission" date="2018-07" db="EMBL/GenBank/DDBJ databases">
        <title>Leeuwenhoekiella genomics.</title>
        <authorList>
            <person name="Tahon G."/>
            <person name="Willems A."/>
        </authorList>
    </citation>
    <scope>NUCLEOTIDE SEQUENCE [LARGE SCALE GENOMIC DNA]</scope>
    <source>
        <strain evidence="12 13">LMG 29608</strain>
    </source>
</reference>
<dbReference type="RefSeq" id="WP_128766047.1">
    <property type="nucleotide sequence ID" value="NZ_JBHUOO010000045.1"/>
</dbReference>
<evidence type="ECO:0000313" key="13">
    <source>
        <dbReference type="Proteomes" id="UP000289859"/>
    </source>
</evidence>
<evidence type="ECO:0000256" key="7">
    <source>
        <dbReference type="ARBA" id="ARBA00023235"/>
    </source>
</evidence>
<dbReference type="EC" id="5.2.1.8" evidence="10"/>
<comment type="catalytic activity">
    <reaction evidence="1 9 10">
        <text>[protein]-peptidylproline (omega=180) = [protein]-peptidylproline (omega=0)</text>
        <dbReference type="Rhea" id="RHEA:16237"/>
        <dbReference type="Rhea" id="RHEA-COMP:10747"/>
        <dbReference type="Rhea" id="RHEA-COMP:10748"/>
        <dbReference type="ChEBI" id="CHEBI:83833"/>
        <dbReference type="ChEBI" id="CHEBI:83834"/>
        <dbReference type="EC" id="5.2.1.8"/>
    </reaction>
</comment>
<dbReference type="Proteomes" id="UP000289859">
    <property type="component" value="Unassembled WGS sequence"/>
</dbReference>
<keyword evidence="13" id="KW-1185">Reference proteome</keyword>
<proteinExistence type="inferred from homology"/>
<keyword evidence="6" id="KW-0143">Chaperone</keyword>
<dbReference type="Pfam" id="PF00254">
    <property type="entry name" value="FKBP_C"/>
    <property type="match status" value="1"/>
</dbReference>
<evidence type="ECO:0000256" key="10">
    <source>
        <dbReference type="RuleBase" id="RU003915"/>
    </source>
</evidence>
<dbReference type="PANTHER" id="PTHR47861:SF3">
    <property type="entry name" value="FKBP-TYPE PEPTIDYL-PROLYL CIS-TRANS ISOMERASE SLYD"/>
    <property type="match status" value="1"/>
</dbReference>
<evidence type="ECO:0000256" key="8">
    <source>
        <dbReference type="ARBA" id="ARBA00037071"/>
    </source>
</evidence>
<evidence type="ECO:0000259" key="11">
    <source>
        <dbReference type="PROSITE" id="PS50059"/>
    </source>
</evidence>
<keyword evidence="5 9" id="KW-0697">Rotamase</keyword>
<organism evidence="12 13">
    <name type="scientific">Leeuwenhoekiella polynyae</name>
    <dbReference type="NCBI Taxonomy" id="1550906"/>
    <lineage>
        <taxon>Bacteria</taxon>
        <taxon>Pseudomonadati</taxon>
        <taxon>Bacteroidota</taxon>
        <taxon>Flavobacteriia</taxon>
        <taxon>Flavobacteriales</taxon>
        <taxon>Flavobacteriaceae</taxon>
        <taxon>Leeuwenhoekiella</taxon>
    </lineage>
</organism>
<gene>
    <name evidence="12" type="ORF">DSM02_2652</name>
</gene>
<dbReference type="OrthoDB" id="9808891at2"/>
<dbReference type="SUPFAM" id="SSF54534">
    <property type="entry name" value="FKBP-like"/>
    <property type="match status" value="1"/>
</dbReference>
<evidence type="ECO:0000256" key="2">
    <source>
        <dbReference type="ARBA" id="ARBA00004496"/>
    </source>
</evidence>
<sequence length="149" mass="16531">METQEKNTRKVKNNDTVQVHYTGKLTNGQIFDSSVDKEPLEFQLGQGQIIPGFENGLIDMKVTEKKTVTIPEGEAYGEVRKDLFQEVPKAELPSEIDPQVGMGLVAKNPDGSERQLRVAEVRNESIVIDANHPLAGQDLVFDLEVVAIK</sequence>
<dbReference type="PANTHER" id="PTHR47861">
    <property type="entry name" value="FKBP-TYPE PEPTIDYL-PROLYL CIS-TRANS ISOMERASE SLYD"/>
    <property type="match status" value="1"/>
</dbReference>
<feature type="domain" description="PPIase FKBP-type" evidence="11">
    <location>
        <begin position="14"/>
        <end position="97"/>
    </location>
</feature>
<dbReference type="GO" id="GO:0005737">
    <property type="term" value="C:cytoplasm"/>
    <property type="evidence" value="ECO:0007669"/>
    <property type="project" value="UniProtKB-SubCell"/>
</dbReference>
<accession>A0A4Q0P2Q4</accession>
<evidence type="ECO:0000256" key="6">
    <source>
        <dbReference type="ARBA" id="ARBA00023186"/>
    </source>
</evidence>
<evidence type="ECO:0000256" key="9">
    <source>
        <dbReference type="PROSITE-ProRule" id="PRU00277"/>
    </source>
</evidence>
<dbReference type="EMBL" id="QOVK01000012">
    <property type="protein sequence ID" value="RXG20216.1"/>
    <property type="molecule type" value="Genomic_DNA"/>
</dbReference>
<dbReference type="PROSITE" id="PS50059">
    <property type="entry name" value="FKBP_PPIASE"/>
    <property type="match status" value="1"/>
</dbReference>
<comment type="similarity">
    <text evidence="3 10">Belongs to the FKBP-type PPIase family.</text>
</comment>
<evidence type="ECO:0000256" key="4">
    <source>
        <dbReference type="ARBA" id="ARBA00022490"/>
    </source>
</evidence>
<dbReference type="GO" id="GO:0042026">
    <property type="term" value="P:protein refolding"/>
    <property type="evidence" value="ECO:0007669"/>
    <property type="project" value="UniProtKB-ARBA"/>
</dbReference>
<name>A0A4Q0P2Q4_9FLAO</name>
<comment type="subcellular location">
    <subcellularLocation>
        <location evidence="2">Cytoplasm</location>
    </subcellularLocation>
</comment>
<keyword evidence="7 9" id="KW-0413">Isomerase</keyword>
<dbReference type="AlphaFoldDB" id="A0A4Q0P2Q4"/>
<comment type="function">
    <text evidence="8">Also involved in hydrogenase metallocenter assembly, probably by participating in the nickel insertion step. This function in hydrogenase biosynthesis requires chaperone activity and the presence of the metal-binding domain, but not PPIase activity.</text>
</comment>
<evidence type="ECO:0000256" key="3">
    <source>
        <dbReference type="ARBA" id="ARBA00006577"/>
    </source>
</evidence>
<protein>
    <recommendedName>
        <fullName evidence="10">Peptidyl-prolyl cis-trans isomerase</fullName>
        <ecNumber evidence="10">5.2.1.8</ecNumber>
    </recommendedName>
</protein>
<comment type="caution">
    <text evidence="12">The sequence shown here is derived from an EMBL/GenBank/DDBJ whole genome shotgun (WGS) entry which is preliminary data.</text>
</comment>
<dbReference type="InterPro" id="IPR046357">
    <property type="entry name" value="PPIase_dom_sf"/>
</dbReference>
<evidence type="ECO:0000256" key="1">
    <source>
        <dbReference type="ARBA" id="ARBA00000971"/>
    </source>
</evidence>
<keyword evidence="4" id="KW-0963">Cytoplasm</keyword>
<dbReference type="Gene3D" id="3.10.50.40">
    <property type="match status" value="1"/>
</dbReference>
<evidence type="ECO:0000313" key="12">
    <source>
        <dbReference type="EMBL" id="RXG20216.1"/>
    </source>
</evidence>
<evidence type="ECO:0000256" key="5">
    <source>
        <dbReference type="ARBA" id="ARBA00023110"/>
    </source>
</evidence>
<dbReference type="InterPro" id="IPR001179">
    <property type="entry name" value="PPIase_FKBP_dom"/>
</dbReference>
<dbReference type="GO" id="GO:0003755">
    <property type="term" value="F:peptidyl-prolyl cis-trans isomerase activity"/>
    <property type="evidence" value="ECO:0007669"/>
    <property type="project" value="UniProtKB-UniRule"/>
</dbReference>